<evidence type="ECO:0000256" key="2">
    <source>
        <dbReference type="ARBA" id="ARBA00022803"/>
    </source>
</evidence>
<keyword evidence="4" id="KW-0472">Membrane</keyword>
<feature type="repeat" description="TPR" evidence="3">
    <location>
        <begin position="76"/>
        <end position="109"/>
    </location>
</feature>
<dbReference type="Proteomes" id="UP000689195">
    <property type="component" value="Unassembled WGS sequence"/>
</dbReference>
<reference evidence="5" key="1">
    <citation type="submission" date="2021-01" db="EMBL/GenBank/DDBJ databases">
        <authorList>
            <consortium name="Genoscope - CEA"/>
            <person name="William W."/>
        </authorList>
    </citation>
    <scope>NUCLEOTIDE SEQUENCE</scope>
</reference>
<evidence type="ECO:0000313" key="5">
    <source>
        <dbReference type="EMBL" id="CAD8204832.1"/>
    </source>
</evidence>
<proteinExistence type="predicted"/>
<dbReference type="AlphaFoldDB" id="A0A8S1XWL2"/>
<dbReference type="Pfam" id="PF00515">
    <property type="entry name" value="TPR_1"/>
    <property type="match status" value="1"/>
</dbReference>
<keyword evidence="2 3" id="KW-0802">TPR repeat</keyword>
<dbReference type="InterPro" id="IPR019734">
    <property type="entry name" value="TPR_rpt"/>
</dbReference>
<protein>
    <recommendedName>
        <fullName evidence="7">Tetratricopeptide repeat protein</fullName>
    </recommendedName>
</protein>
<evidence type="ECO:0008006" key="7">
    <source>
        <dbReference type="Google" id="ProtNLM"/>
    </source>
</evidence>
<dbReference type="InterPro" id="IPR051685">
    <property type="entry name" value="Ycf3/AcsC/BcsC/TPR_MFPF"/>
</dbReference>
<keyword evidence="6" id="KW-1185">Reference proteome</keyword>
<dbReference type="SMART" id="SM00028">
    <property type="entry name" value="TPR"/>
    <property type="match status" value="1"/>
</dbReference>
<gene>
    <name evidence="5" type="ORF">PPENT_87.1.T1380121</name>
</gene>
<evidence type="ECO:0000256" key="1">
    <source>
        <dbReference type="ARBA" id="ARBA00022737"/>
    </source>
</evidence>
<accession>A0A8S1XWL2</accession>
<dbReference type="PANTHER" id="PTHR44943:SF4">
    <property type="entry name" value="TPR REPEAT-CONTAINING PROTEIN MJ0798"/>
    <property type="match status" value="1"/>
</dbReference>
<organism evidence="5 6">
    <name type="scientific">Paramecium pentaurelia</name>
    <dbReference type="NCBI Taxonomy" id="43138"/>
    <lineage>
        <taxon>Eukaryota</taxon>
        <taxon>Sar</taxon>
        <taxon>Alveolata</taxon>
        <taxon>Ciliophora</taxon>
        <taxon>Intramacronucleata</taxon>
        <taxon>Oligohymenophorea</taxon>
        <taxon>Peniculida</taxon>
        <taxon>Parameciidae</taxon>
        <taxon>Paramecium</taxon>
    </lineage>
</organism>
<name>A0A8S1XWL2_9CILI</name>
<dbReference type="PROSITE" id="PS50005">
    <property type="entry name" value="TPR"/>
    <property type="match status" value="1"/>
</dbReference>
<evidence type="ECO:0000256" key="4">
    <source>
        <dbReference type="SAM" id="Phobius"/>
    </source>
</evidence>
<keyword evidence="1" id="KW-0677">Repeat</keyword>
<feature type="transmembrane region" description="Helical" evidence="4">
    <location>
        <begin position="12"/>
        <end position="28"/>
    </location>
</feature>
<comment type="caution">
    <text evidence="5">The sequence shown here is derived from an EMBL/GenBank/DDBJ whole genome shotgun (WGS) entry which is preliminary data.</text>
</comment>
<sequence>MQDFAMRKQSNETAILIWNIIISISYLIKKNIVMLQFVLIKQFNGNLIFQWHIIIKKYSDAIECFDDAILLDSNFAIAYNNKGISLEKLKKYDESLANFSYALKIDSKYSQAYMNKGNIYQTNKVMYYETSKVKLKISKMKKKQQQAIDTYMQAISYCQLDENEFKRLILEPKNKI</sequence>
<keyword evidence="4" id="KW-0812">Transmembrane</keyword>
<evidence type="ECO:0000313" key="6">
    <source>
        <dbReference type="Proteomes" id="UP000689195"/>
    </source>
</evidence>
<dbReference type="EMBL" id="CAJJDO010000138">
    <property type="protein sequence ID" value="CAD8204832.1"/>
    <property type="molecule type" value="Genomic_DNA"/>
</dbReference>
<keyword evidence="4" id="KW-1133">Transmembrane helix</keyword>
<evidence type="ECO:0000256" key="3">
    <source>
        <dbReference type="PROSITE-ProRule" id="PRU00339"/>
    </source>
</evidence>
<dbReference type="OrthoDB" id="626167at2759"/>
<dbReference type="PANTHER" id="PTHR44943">
    <property type="entry name" value="CELLULOSE SYNTHASE OPERON PROTEIN C"/>
    <property type="match status" value="1"/>
</dbReference>